<accession>X0SAR3</accession>
<proteinExistence type="predicted"/>
<protein>
    <submittedName>
        <fullName evidence="1">Uncharacterized protein</fullName>
    </submittedName>
</protein>
<name>X0SAR3_9ZZZZ</name>
<comment type="caution">
    <text evidence="1">The sequence shown here is derived from an EMBL/GenBank/DDBJ whole genome shotgun (WGS) entry which is preliminary data.</text>
</comment>
<dbReference type="AlphaFoldDB" id="X0SAR3"/>
<evidence type="ECO:0000313" key="1">
    <source>
        <dbReference type="EMBL" id="GAF78109.1"/>
    </source>
</evidence>
<dbReference type="EMBL" id="BARS01008390">
    <property type="protein sequence ID" value="GAF78109.1"/>
    <property type="molecule type" value="Genomic_DNA"/>
</dbReference>
<gene>
    <name evidence="1" type="ORF">S01H1_16007</name>
</gene>
<feature type="non-terminal residue" evidence="1">
    <location>
        <position position="1"/>
    </location>
</feature>
<reference evidence="1" key="1">
    <citation type="journal article" date="2014" name="Front. Microbiol.">
        <title>High frequency of phylogenetically diverse reductive dehalogenase-homologous genes in deep subseafloor sedimentary metagenomes.</title>
        <authorList>
            <person name="Kawai M."/>
            <person name="Futagami T."/>
            <person name="Toyoda A."/>
            <person name="Takaki Y."/>
            <person name="Nishi S."/>
            <person name="Hori S."/>
            <person name="Arai W."/>
            <person name="Tsubouchi T."/>
            <person name="Morono Y."/>
            <person name="Uchiyama I."/>
            <person name="Ito T."/>
            <person name="Fujiyama A."/>
            <person name="Inagaki F."/>
            <person name="Takami H."/>
        </authorList>
    </citation>
    <scope>NUCLEOTIDE SEQUENCE</scope>
    <source>
        <strain evidence="1">Expedition CK06-06</strain>
    </source>
</reference>
<sequence>ATLTFPPGSALVRLDQRAANVAVNLLEPEAPDSLLRWGVFNAIFEQKEGADARVLEKLARDMLAKDASLKAEFETRLKNDPAFAADAHARLDFFYRRSPWYAKQNVGAYPVVRLDAAALEAARNAP</sequence>
<organism evidence="1">
    <name type="scientific">marine sediment metagenome</name>
    <dbReference type="NCBI Taxonomy" id="412755"/>
    <lineage>
        <taxon>unclassified sequences</taxon>
        <taxon>metagenomes</taxon>
        <taxon>ecological metagenomes</taxon>
    </lineage>
</organism>